<dbReference type="OrthoDB" id="7015647at2"/>
<sequence length="142" mass="15741">MTEQTCYFLIENGIAVQKNSDPSEGFVPGSCEWAPGCYYADGVFSLPPINWPSVSSQALQELKYEMAAKLTAIKTRAEELADAEDLGIITPEEAAEALTLVQPMIDWRTYRIMLSRTQKQAGWPVNPVWPTRPAAWPAPPIV</sequence>
<gene>
    <name evidence="1" type="ORF">IV01_26145</name>
</gene>
<reference evidence="1 2" key="1">
    <citation type="submission" date="2014-07" db="EMBL/GenBank/DDBJ databases">
        <title>Draft Genome Sequences of Environmental Pseudomonas syringae strains.</title>
        <authorList>
            <person name="Baltrus D.A."/>
            <person name="Berge O."/>
            <person name="Morris C."/>
        </authorList>
    </citation>
    <scope>NUCLEOTIDE SEQUENCE [LARGE SCALE GENOMIC DNA]</scope>
    <source>
        <strain evidence="1 2">GAW0119</strain>
    </source>
</reference>
<organism evidence="1 2">
    <name type="scientific">Pseudomonas syringae</name>
    <dbReference type="NCBI Taxonomy" id="317"/>
    <lineage>
        <taxon>Bacteria</taxon>
        <taxon>Pseudomonadati</taxon>
        <taxon>Pseudomonadota</taxon>
        <taxon>Gammaproteobacteria</taxon>
        <taxon>Pseudomonadales</taxon>
        <taxon>Pseudomonadaceae</taxon>
        <taxon>Pseudomonas</taxon>
    </lineage>
</organism>
<protein>
    <recommendedName>
        <fullName evidence="3">Phage tail protein</fullName>
    </recommendedName>
</protein>
<evidence type="ECO:0008006" key="3">
    <source>
        <dbReference type="Google" id="ProtNLM"/>
    </source>
</evidence>
<accession>A0A085V3Z0</accession>
<evidence type="ECO:0000313" key="1">
    <source>
        <dbReference type="EMBL" id="KFE50153.1"/>
    </source>
</evidence>
<dbReference type="RefSeq" id="WP_032631997.1">
    <property type="nucleotide sequence ID" value="NZ_JPQU01000109.1"/>
</dbReference>
<comment type="caution">
    <text evidence="1">The sequence shown here is derived from an EMBL/GenBank/DDBJ whole genome shotgun (WGS) entry which is preliminary data.</text>
</comment>
<dbReference type="PATRIC" id="fig|317.175.peg.5446"/>
<proteinExistence type="predicted"/>
<dbReference type="EMBL" id="JPQU01000109">
    <property type="protein sequence ID" value="KFE50153.1"/>
    <property type="molecule type" value="Genomic_DNA"/>
</dbReference>
<dbReference type="Proteomes" id="UP000028631">
    <property type="component" value="Unassembled WGS sequence"/>
</dbReference>
<evidence type="ECO:0000313" key="2">
    <source>
        <dbReference type="Proteomes" id="UP000028631"/>
    </source>
</evidence>
<keyword evidence="2" id="KW-1185">Reference proteome</keyword>
<dbReference type="AlphaFoldDB" id="A0A085V3Z0"/>
<name>A0A085V3Z0_PSESX</name>